<keyword evidence="2" id="KW-1185">Reference proteome</keyword>
<dbReference type="PROSITE" id="PS51257">
    <property type="entry name" value="PROKAR_LIPOPROTEIN"/>
    <property type="match status" value="1"/>
</dbReference>
<reference evidence="1 2" key="1">
    <citation type="submission" date="2009-09" db="EMBL/GenBank/DDBJ databases">
        <authorList>
            <person name="Weinstock G."/>
            <person name="Sodergren E."/>
            <person name="Clifton S."/>
            <person name="Fulton L."/>
            <person name="Fulton B."/>
            <person name="Courtney L."/>
            <person name="Fronick C."/>
            <person name="Harrison M."/>
            <person name="Strong C."/>
            <person name="Farmer C."/>
            <person name="Delahaunty K."/>
            <person name="Markovic C."/>
            <person name="Hall O."/>
            <person name="Minx P."/>
            <person name="Tomlinson C."/>
            <person name="Mitreva M."/>
            <person name="Nelson J."/>
            <person name="Hou S."/>
            <person name="Wollam A."/>
            <person name="Pepin K.H."/>
            <person name="Johnson M."/>
            <person name="Bhonagiri V."/>
            <person name="Nash W.E."/>
            <person name="Warren W."/>
            <person name="Chinwalla A."/>
            <person name="Mardis E.R."/>
            <person name="Wilson R.K."/>
        </authorList>
    </citation>
    <scope>NUCLEOTIDE SEQUENCE [LARGE SCALE GENOMIC DNA]</scope>
    <source>
        <strain evidence="1 2">F0319</strain>
    </source>
</reference>
<name>C9ML58_9BACT</name>
<organism evidence="1 2">
    <name type="scientific">Prevotella veroralis F0319</name>
    <dbReference type="NCBI Taxonomy" id="649761"/>
    <lineage>
        <taxon>Bacteria</taxon>
        <taxon>Pseudomonadati</taxon>
        <taxon>Bacteroidota</taxon>
        <taxon>Bacteroidia</taxon>
        <taxon>Bacteroidales</taxon>
        <taxon>Prevotellaceae</taxon>
        <taxon>Prevotella</taxon>
    </lineage>
</organism>
<comment type="caution">
    <text evidence="1">The sequence shown here is derived from an EMBL/GenBank/DDBJ whole genome shotgun (WGS) entry which is preliminary data.</text>
</comment>
<dbReference type="STRING" id="649761.HMPREF0973_00333"/>
<gene>
    <name evidence="1" type="ORF">HMPREF0973_00333</name>
</gene>
<evidence type="ECO:0008006" key="3">
    <source>
        <dbReference type="Google" id="ProtNLM"/>
    </source>
</evidence>
<dbReference type="Proteomes" id="UP000003327">
    <property type="component" value="Unassembled WGS sequence"/>
</dbReference>
<dbReference type="RefSeq" id="WP_004381947.1">
    <property type="nucleotide sequence ID" value="NZ_GG698712.1"/>
</dbReference>
<protein>
    <recommendedName>
        <fullName evidence="3">Lipoprotein</fullName>
    </recommendedName>
</protein>
<proteinExistence type="predicted"/>
<dbReference type="EMBL" id="ACVA01000013">
    <property type="protein sequence ID" value="EEX19392.1"/>
    <property type="molecule type" value="Genomic_DNA"/>
</dbReference>
<dbReference type="HOGENOM" id="CLU_2047553_0_0_10"/>
<evidence type="ECO:0000313" key="2">
    <source>
        <dbReference type="Proteomes" id="UP000003327"/>
    </source>
</evidence>
<evidence type="ECO:0000313" key="1">
    <source>
        <dbReference type="EMBL" id="EEX19392.1"/>
    </source>
</evidence>
<dbReference type="AlphaFoldDB" id="C9ML58"/>
<accession>C9ML58</accession>
<dbReference type="OrthoDB" id="9874721at2"/>
<sequence length="120" mass="14133">MKYLNAILISCLLLLSACKQDLNKKISGTKYKVWECCENMSPEGYYYSFWSNGSWFILYKDIDGNFRKLDTGDNILYEKWKLIGDSVIFIGGHKFIIKRITNKEMLLERNNKVGRLKFIK</sequence>